<accession>A0ACB9ZLP7</accession>
<organism evidence="1 2">
    <name type="scientific">Catharanthus roseus</name>
    <name type="common">Madagascar periwinkle</name>
    <name type="synonym">Vinca rosea</name>
    <dbReference type="NCBI Taxonomy" id="4058"/>
    <lineage>
        <taxon>Eukaryota</taxon>
        <taxon>Viridiplantae</taxon>
        <taxon>Streptophyta</taxon>
        <taxon>Embryophyta</taxon>
        <taxon>Tracheophyta</taxon>
        <taxon>Spermatophyta</taxon>
        <taxon>Magnoliopsida</taxon>
        <taxon>eudicotyledons</taxon>
        <taxon>Gunneridae</taxon>
        <taxon>Pentapetalae</taxon>
        <taxon>asterids</taxon>
        <taxon>lamiids</taxon>
        <taxon>Gentianales</taxon>
        <taxon>Apocynaceae</taxon>
        <taxon>Rauvolfioideae</taxon>
        <taxon>Vinceae</taxon>
        <taxon>Catharanthinae</taxon>
        <taxon>Catharanthus</taxon>
    </lineage>
</organism>
<keyword evidence="2" id="KW-1185">Reference proteome</keyword>
<comment type="caution">
    <text evidence="1">The sequence shown here is derived from an EMBL/GenBank/DDBJ whole genome shotgun (WGS) entry which is preliminary data.</text>
</comment>
<dbReference type="EMBL" id="CM044708">
    <property type="protein sequence ID" value="KAI5647756.1"/>
    <property type="molecule type" value="Genomic_DNA"/>
</dbReference>
<proteinExistence type="predicted"/>
<sequence length="196" mass="21492">MDINRFLLSSLCLSVYFLLSVVPHQANAKKPTAIFILGDSTADVGTNNFLPESKARADFPYYGIDFPKGRPTGRFSNGLNAADFLALDNLLCSISSELDGMKYSLGNAYQMTIDVIQNPYPFNFTNVDSACCGFGKLNAELSCNATANLCPNRGNYLFWDQFHPTQAAARLAAQTLFTGPTKYVSPINFSQLVQDN</sequence>
<name>A0ACB9ZLP7_CATRO</name>
<evidence type="ECO:0000313" key="2">
    <source>
        <dbReference type="Proteomes" id="UP001060085"/>
    </source>
</evidence>
<gene>
    <name evidence="1" type="ORF">M9H77_33761</name>
</gene>
<evidence type="ECO:0000313" key="1">
    <source>
        <dbReference type="EMBL" id="KAI5647756.1"/>
    </source>
</evidence>
<protein>
    <submittedName>
        <fullName evidence="1">Uncharacterized protein</fullName>
    </submittedName>
</protein>
<dbReference type="Proteomes" id="UP001060085">
    <property type="component" value="Linkage Group LG08"/>
</dbReference>
<reference evidence="2" key="1">
    <citation type="journal article" date="2023" name="Nat. Plants">
        <title>Single-cell RNA sequencing provides a high-resolution roadmap for understanding the multicellular compartmentation of specialized metabolism.</title>
        <authorList>
            <person name="Sun S."/>
            <person name="Shen X."/>
            <person name="Li Y."/>
            <person name="Li Y."/>
            <person name="Wang S."/>
            <person name="Li R."/>
            <person name="Zhang H."/>
            <person name="Shen G."/>
            <person name="Guo B."/>
            <person name="Wei J."/>
            <person name="Xu J."/>
            <person name="St-Pierre B."/>
            <person name="Chen S."/>
            <person name="Sun C."/>
        </authorList>
    </citation>
    <scope>NUCLEOTIDE SEQUENCE [LARGE SCALE GENOMIC DNA]</scope>
</reference>